<evidence type="ECO:0000256" key="8">
    <source>
        <dbReference type="SAM" id="MobiDB-lite"/>
    </source>
</evidence>
<evidence type="ECO:0000256" key="2">
    <source>
        <dbReference type="ARBA" id="ARBA00004609"/>
    </source>
</evidence>
<feature type="compositionally biased region" description="Basic and acidic residues" evidence="8">
    <location>
        <begin position="471"/>
        <end position="480"/>
    </location>
</feature>
<dbReference type="EMBL" id="QSBY01000006">
    <property type="protein sequence ID" value="RHW71769.1"/>
    <property type="molecule type" value="Genomic_DNA"/>
</dbReference>
<comment type="caution">
    <text evidence="12">The sequence shown here is derived from an EMBL/GenBank/DDBJ whole genome shotgun (WGS) entry which is preliminary data.</text>
</comment>
<dbReference type="Pfam" id="PF10659">
    <property type="entry name" value="Trypan_glycop_C"/>
    <property type="match status" value="1"/>
</dbReference>
<keyword evidence="6" id="KW-0325">Glycoprotein</keyword>
<comment type="function">
    <text evidence="1">VSG forms a coat on the surface of the parasite. The trypanosome evades the immune response of the host by expressing a series of antigenically distinct VSGs from an estimated 1000 VSG genes.</text>
</comment>
<evidence type="ECO:0000256" key="4">
    <source>
        <dbReference type="ARBA" id="ARBA00022622"/>
    </source>
</evidence>
<dbReference type="Pfam" id="PF00913">
    <property type="entry name" value="Trypan_glycop"/>
    <property type="match status" value="1"/>
</dbReference>
<dbReference type="GO" id="GO:0042783">
    <property type="term" value="P:symbiont-mediated evasion of host immune response"/>
    <property type="evidence" value="ECO:0007669"/>
    <property type="project" value="InterPro"/>
</dbReference>
<protein>
    <submittedName>
        <fullName evidence="12">Trypanosome variant surface glycoprotein (A-type)</fullName>
    </submittedName>
</protein>
<dbReference type="SUPFAM" id="SSF58087">
    <property type="entry name" value="Variant surface glycoprotein (N-terminal domain)"/>
    <property type="match status" value="1"/>
</dbReference>
<organism evidence="12">
    <name type="scientific">Trypanosoma brucei equiperdum</name>
    <dbReference type="NCBI Taxonomy" id="630700"/>
    <lineage>
        <taxon>Eukaryota</taxon>
        <taxon>Discoba</taxon>
        <taxon>Euglenozoa</taxon>
        <taxon>Kinetoplastea</taxon>
        <taxon>Metakinetoplastina</taxon>
        <taxon>Trypanosomatida</taxon>
        <taxon>Trypanosomatidae</taxon>
        <taxon>Trypanosoma</taxon>
    </lineage>
</organism>
<keyword evidence="7" id="KW-0449">Lipoprotein</keyword>
<evidence type="ECO:0000256" key="7">
    <source>
        <dbReference type="ARBA" id="ARBA00023288"/>
    </source>
</evidence>
<feature type="signal peptide" evidence="9">
    <location>
        <begin position="1"/>
        <end position="19"/>
    </location>
</feature>
<keyword evidence="5" id="KW-0472">Membrane</keyword>
<dbReference type="GO" id="GO:0005886">
    <property type="term" value="C:plasma membrane"/>
    <property type="evidence" value="ECO:0007669"/>
    <property type="project" value="UniProtKB-SubCell"/>
</dbReference>
<dbReference type="AlphaFoldDB" id="A0A3L6L558"/>
<dbReference type="SUPFAM" id="SSF118251">
    <property type="entry name" value="Variant surface glycoprotein MITAT 1.2, VSG 221, C-terminal domain"/>
    <property type="match status" value="1"/>
</dbReference>
<keyword evidence="9" id="KW-0732">Signal</keyword>
<gene>
    <name evidence="12" type="ORF">DPX39_060058900</name>
</gene>
<accession>A0A3L6L558</accession>
<evidence type="ECO:0000259" key="11">
    <source>
        <dbReference type="Pfam" id="PF10659"/>
    </source>
</evidence>
<feature type="chain" id="PRO_5018277001" evidence="9">
    <location>
        <begin position="20"/>
        <end position="509"/>
    </location>
</feature>
<keyword evidence="4" id="KW-0336">GPI-anchor</keyword>
<feature type="domain" description="Trypanosome variant surface glycoprotein A-type N-terminal" evidence="10">
    <location>
        <begin position="14"/>
        <end position="314"/>
    </location>
</feature>
<evidence type="ECO:0000256" key="1">
    <source>
        <dbReference type="ARBA" id="ARBA00002523"/>
    </source>
</evidence>
<sequence>MLWVVIILPVLTLPRQTSATHAKAVIHDTNLQNLCGLAANLAAAGVHLKDKIESFKAKIEAEENIRRTALILAGATKLHNLTVRLADAYASIKLAKATQLLADAGGKAAIAAGDAGTVAGAVSEAFSILEQHTKPGKTASAEAVCLTDNANQGAGGDNRKKSSAGKLAQCFSLSGGTKSSGNDPFNYKTLLATAQAGNNLFTSGAAGSGSSGCAVTNIETTSFGKASATLSQLNLAADLIQLTAGGSNDHAGSKLIAHSEVQSKAPKLQTAITSYVTAIKAATEPPAVHLQQLHESNWQAAAADEDLLQAFKDVAAIPPTTAKLPDNLKNIYEDYVKARQQWSQKLEGGKNIDNEWPKYLAARSAWLLEIELAAEKKPTCPTTATKPEEACNAIGDSEAQKCNETDNCHFDSSKAAGKKCTLKKELKEKLEKENQEKGGKDGKTDCSTHQDQKSCEEVNTAGKPATCGWRSGKDNEDEKDKVKCRNGSFLATKQFALSVVSAAFAALLF</sequence>
<comment type="subcellular location">
    <subcellularLocation>
        <location evidence="2">Cell membrane</location>
        <topology evidence="2">Lipid-anchor</topology>
        <topology evidence="2">GPI-anchor</topology>
    </subcellularLocation>
</comment>
<evidence type="ECO:0000313" key="12">
    <source>
        <dbReference type="EMBL" id="RHW71769.1"/>
    </source>
</evidence>
<dbReference type="InterPro" id="IPR027446">
    <property type="entry name" value="VSG_C_dom_sf"/>
</dbReference>
<dbReference type="Proteomes" id="UP000266743">
    <property type="component" value="Chromosome 6"/>
</dbReference>
<name>A0A3L6L558_9TRYP</name>
<keyword evidence="3" id="KW-1003">Cell membrane</keyword>
<evidence type="ECO:0000256" key="3">
    <source>
        <dbReference type="ARBA" id="ARBA00022475"/>
    </source>
</evidence>
<proteinExistence type="predicted"/>
<evidence type="ECO:0000256" key="6">
    <source>
        <dbReference type="ARBA" id="ARBA00023180"/>
    </source>
</evidence>
<dbReference type="InterPro" id="IPR001812">
    <property type="entry name" value="Trypano_VSG_A_N_dom"/>
</dbReference>
<dbReference type="GO" id="GO:0098552">
    <property type="term" value="C:side of membrane"/>
    <property type="evidence" value="ECO:0007669"/>
    <property type="project" value="UniProtKB-KW"/>
</dbReference>
<evidence type="ECO:0000256" key="5">
    <source>
        <dbReference type="ARBA" id="ARBA00023136"/>
    </source>
</evidence>
<feature type="compositionally biased region" description="Basic and acidic residues" evidence="8">
    <location>
        <begin position="431"/>
        <end position="456"/>
    </location>
</feature>
<evidence type="ECO:0000259" key="10">
    <source>
        <dbReference type="Pfam" id="PF00913"/>
    </source>
</evidence>
<feature type="domain" description="Trypanosome variant surface glycoprotein C-terminal" evidence="11">
    <location>
        <begin position="391"/>
        <end position="508"/>
    </location>
</feature>
<evidence type="ECO:0000256" key="9">
    <source>
        <dbReference type="SAM" id="SignalP"/>
    </source>
</evidence>
<reference evidence="12" key="1">
    <citation type="submission" date="2018-09" db="EMBL/GenBank/DDBJ databases">
        <title>whole genome sequence of T. equiperdum IVM-t1 strain.</title>
        <authorList>
            <person name="Suganuma K."/>
        </authorList>
    </citation>
    <scope>NUCLEOTIDE SEQUENCE [LARGE SCALE GENOMIC DNA]</scope>
    <source>
        <strain evidence="12">IVM-t1</strain>
    </source>
</reference>
<feature type="region of interest" description="Disordered" evidence="8">
    <location>
        <begin position="431"/>
        <end position="480"/>
    </location>
</feature>
<dbReference type="InterPro" id="IPR019609">
    <property type="entry name" value="Variant_surf_glycoprt_trypan_C"/>
</dbReference>